<keyword evidence="2" id="KW-1185">Reference proteome</keyword>
<sequence length="187" mass="21614">MLVVWILETSLCLFFTFIADHIRNHLDLVSFFEILGCVLVIDLMKKLIEILLESKIMNQESKMTVKRAEEKRDITRVPTVHSLMIYKMCEGLDLLVKLAAVQDNKMWVARNMPQDRKKRPVPKVHSRTILMFCEALNIDAELSHSTEKEYVTHNELKRVKTVPIIHSTMVLKMCHALGLSAKLDAEL</sequence>
<protein>
    <submittedName>
        <fullName evidence="1">Uncharacterized protein</fullName>
    </submittedName>
</protein>
<name>A0A8X6GYL0_TRICU</name>
<proteinExistence type="predicted"/>
<dbReference type="EMBL" id="BMAO01006995">
    <property type="protein sequence ID" value="GFR12959.1"/>
    <property type="molecule type" value="Genomic_DNA"/>
</dbReference>
<evidence type="ECO:0000313" key="1">
    <source>
        <dbReference type="EMBL" id="GFR12959.1"/>
    </source>
</evidence>
<gene>
    <name evidence="1" type="ORF">TNCT_289221</name>
</gene>
<accession>A0A8X6GYL0</accession>
<reference evidence="1" key="1">
    <citation type="submission" date="2020-07" db="EMBL/GenBank/DDBJ databases">
        <title>Multicomponent nature underlies the extraordinary mechanical properties of spider dragline silk.</title>
        <authorList>
            <person name="Kono N."/>
            <person name="Nakamura H."/>
            <person name="Mori M."/>
            <person name="Yoshida Y."/>
            <person name="Ohtoshi R."/>
            <person name="Malay A.D."/>
            <person name="Moran D.A.P."/>
            <person name="Tomita M."/>
            <person name="Numata K."/>
            <person name="Arakawa K."/>
        </authorList>
    </citation>
    <scope>NUCLEOTIDE SEQUENCE</scope>
</reference>
<comment type="caution">
    <text evidence="1">The sequence shown here is derived from an EMBL/GenBank/DDBJ whole genome shotgun (WGS) entry which is preliminary data.</text>
</comment>
<dbReference type="AlphaFoldDB" id="A0A8X6GYL0"/>
<dbReference type="Proteomes" id="UP000887116">
    <property type="component" value="Unassembled WGS sequence"/>
</dbReference>
<organism evidence="1 2">
    <name type="scientific">Trichonephila clavata</name>
    <name type="common">Joro spider</name>
    <name type="synonym">Nephila clavata</name>
    <dbReference type="NCBI Taxonomy" id="2740835"/>
    <lineage>
        <taxon>Eukaryota</taxon>
        <taxon>Metazoa</taxon>
        <taxon>Ecdysozoa</taxon>
        <taxon>Arthropoda</taxon>
        <taxon>Chelicerata</taxon>
        <taxon>Arachnida</taxon>
        <taxon>Araneae</taxon>
        <taxon>Araneomorphae</taxon>
        <taxon>Entelegynae</taxon>
        <taxon>Araneoidea</taxon>
        <taxon>Nephilidae</taxon>
        <taxon>Trichonephila</taxon>
    </lineage>
</organism>
<evidence type="ECO:0000313" key="2">
    <source>
        <dbReference type="Proteomes" id="UP000887116"/>
    </source>
</evidence>